<dbReference type="GO" id="GO:0016787">
    <property type="term" value="F:hydrolase activity"/>
    <property type="evidence" value="ECO:0007669"/>
    <property type="project" value="UniProtKB-KW"/>
</dbReference>
<organism evidence="4 5">
    <name type="scientific">Microthyrium microscopicum</name>
    <dbReference type="NCBI Taxonomy" id="703497"/>
    <lineage>
        <taxon>Eukaryota</taxon>
        <taxon>Fungi</taxon>
        <taxon>Dikarya</taxon>
        <taxon>Ascomycota</taxon>
        <taxon>Pezizomycotina</taxon>
        <taxon>Dothideomycetes</taxon>
        <taxon>Dothideomycetes incertae sedis</taxon>
        <taxon>Microthyriales</taxon>
        <taxon>Microthyriaceae</taxon>
        <taxon>Microthyrium</taxon>
    </lineage>
</organism>
<dbReference type="EMBL" id="MU004244">
    <property type="protein sequence ID" value="KAF2663759.1"/>
    <property type="molecule type" value="Genomic_DNA"/>
</dbReference>
<evidence type="ECO:0000313" key="5">
    <source>
        <dbReference type="Proteomes" id="UP000799302"/>
    </source>
</evidence>
<dbReference type="Gene3D" id="3.40.50.1820">
    <property type="entry name" value="alpha/beta hydrolase"/>
    <property type="match status" value="1"/>
</dbReference>
<feature type="domain" description="Alpha/beta hydrolase fold-3" evidence="3">
    <location>
        <begin position="78"/>
        <end position="305"/>
    </location>
</feature>
<dbReference type="InterPro" id="IPR050300">
    <property type="entry name" value="GDXG_lipolytic_enzyme"/>
</dbReference>
<dbReference type="Proteomes" id="UP000799302">
    <property type="component" value="Unassembled WGS sequence"/>
</dbReference>
<dbReference type="InterPro" id="IPR029058">
    <property type="entry name" value="AB_hydrolase_fold"/>
</dbReference>
<dbReference type="Pfam" id="PF07859">
    <property type="entry name" value="Abhydrolase_3"/>
    <property type="match status" value="1"/>
</dbReference>
<gene>
    <name evidence="4" type="ORF">BT63DRAFT_360155</name>
</gene>
<feature type="non-terminal residue" evidence="4">
    <location>
        <position position="333"/>
    </location>
</feature>
<proteinExistence type="predicted"/>
<accession>A0A6A6TUL0</accession>
<sequence>RWVLVAQAVIWRFLMQIGMFLHKFASPRPAKPDFVRTFKTTVAEKKGEIKLHFYVPADWHKEIKGFAGGFDGRTWPVVVNFHGGGFTLGKATDDARWCETVVREVDAICVSVDYRLAPEHAFPTAVEDGADSILYLVAHAAELGIDVDRIAVSGFSAGANMCFTVPLRLEEELNDECAFGEDRRNSSNKGISIKVVVAWYPPVDYTRTREEKRSITPKIHQLPAMFTDLFDDSYLSPPTMDMSQPYLSPGVAPRHLLAGLPQEIMIFACEYDMLLDEAIKFTKRLREEVNKTVHYFLVEGAAHGFDKAPNPIRQPKEIKDHYSKACREMKRLL</sequence>
<keyword evidence="2" id="KW-0732">Signal</keyword>
<feature type="non-terminal residue" evidence="4">
    <location>
        <position position="1"/>
    </location>
</feature>
<reference evidence="4" key="1">
    <citation type="journal article" date="2020" name="Stud. Mycol.">
        <title>101 Dothideomycetes genomes: a test case for predicting lifestyles and emergence of pathogens.</title>
        <authorList>
            <person name="Haridas S."/>
            <person name="Albert R."/>
            <person name="Binder M."/>
            <person name="Bloem J."/>
            <person name="Labutti K."/>
            <person name="Salamov A."/>
            <person name="Andreopoulos B."/>
            <person name="Baker S."/>
            <person name="Barry K."/>
            <person name="Bills G."/>
            <person name="Bluhm B."/>
            <person name="Cannon C."/>
            <person name="Castanera R."/>
            <person name="Culley D."/>
            <person name="Daum C."/>
            <person name="Ezra D."/>
            <person name="Gonzalez J."/>
            <person name="Henrissat B."/>
            <person name="Kuo A."/>
            <person name="Liang C."/>
            <person name="Lipzen A."/>
            <person name="Lutzoni F."/>
            <person name="Magnuson J."/>
            <person name="Mondo S."/>
            <person name="Nolan M."/>
            <person name="Ohm R."/>
            <person name="Pangilinan J."/>
            <person name="Park H.-J."/>
            <person name="Ramirez L."/>
            <person name="Alfaro M."/>
            <person name="Sun H."/>
            <person name="Tritt A."/>
            <person name="Yoshinaga Y."/>
            <person name="Zwiers L.-H."/>
            <person name="Turgeon B."/>
            <person name="Goodwin S."/>
            <person name="Spatafora J."/>
            <person name="Crous P."/>
            <person name="Grigoriev I."/>
        </authorList>
    </citation>
    <scope>NUCLEOTIDE SEQUENCE</scope>
    <source>
        <strain evidence="4">CBS 115976</strain>
    </source>
</reference>
<protein>
    <recommendedName>
        <fullName evidence="3">Alpha/beta hydrolase fold-3 domain-containing protein</fullName>
    </recommendedName>
</protein>
<dbReference type="AlphaFoldDB" id="A0A6A6TUL0"/>
<evidence type="ECO:0000256" key="2">
    <source>
        <dbReference type="SAM" id="SignalP"/>
    </source>
</evidence>
<evidence type="ECO:0000256" key="1">
    <source>
        <dbReference type="ARBA" id="ARBA00022801"/>
    </source>
</evidence>
<dbReference type="SUPFAM" id="SSF53474">
    <property type="entry name" value="alpha/beta-Hydrolases"/>
    <property type="match status" value="1"/>
</dbReference>
<dbReference type="OrthoDB" id="433474at2759"/>
<dbReference type="PANTHER" id="PTHR48081:SF8">
    <property type="entry name" value="ALPHA_BETA HYDROLASE FOLD-3 DOMAIN-CONTAINING PROTEIN-RELATED"/>
    <property type="match status" value="1"/>
</dbReference>
<name>A0A6A6TUL0_9PEZI</name>
<dbReference type="InterPro" id="IPR013094">
    <property type="entry name" value="AB_hydrolase_3"/>
</dbReference>
<dbReference type="PANTHER" id="PTHR48081">
    <property type="entry name" value="AB HYDROLASE SUPERFAMILY PROTEIN C4A8.06C"/>
    <property type="match status" value="1"/>
</dbReference>
<feature type="signal peptide" evidence="2">
    <location>
        <begin position="1"/>
        <end position="20"/>
    </location>
</feature>
<keyword evidence="1" id="KW-0378">Hydrolase</keyword>
<evidence type="ECO:0000313" key="4">
    <source>
        <dbReference type="EMBL" id="KAF2663759.1"/>
    </source>
</evidence>
<feature type="chain" id="PRO_5025334205" description="Alpha/beta hydrolase fold-3 domain-containing protein" evidence="2">
    <location>
        <begin position="21"/>
        <end position="333"/>
    </location>
</feature>
<keyword evidence="5" id="KW-1185">Reference proteome</keyword>
<evidence type="ECO:0000259" key="3">
    <source>
        <dbReference type="Pfam" id="PF07859"/>
    </source>
</evidence>